<dbReference type="PANTHER" id="PTHR16469">
    <property type="entry name" value="UBIQUITIN-ASSOCIATED AND SH3 DOMAIN-CONTAINING BA-RELATED"/>
    <property type="match status" value="1"/>
</dbReference>
<evidence type="ECO:0000256" key="1">
    <source>
        <dbReference type="SAM" id="MobiDB-lite"/>
    </source>
</evidence>
<accession>A0A8R1DKU7</accession>
<feature type="region of interest" description="Disordered" evidence="1">
    <location>
        <begin position="1"/>
        <end position="31"/>
    </location>
</feature>
<feature type="compositionally biased region" description="Polar residues" evidence="1">
    <location>
        <begin position="22"/>
        <end position="31"/>
    </location>
</feature>
<organism evidence="2 3">
    <name type="scientific">Caenorhabditis japonica</name>
    <dbReference type="NCBI Taxonomy" id="281687"/>
    <lineage>
        <taxon>Eukaryota</taxon>
        <taxon>Metazoa</taxon>
        <taxon>Ecdysozoa</taxon>
        <taxon>Nematoda</taxon>
        <taxon>Chromadorea</taxon>
        <taxon>Rhabditida</taxon>
        <taxon>Rhabditina</taxon>
        <taxon>Rhabditomorpha</taxon>
        <taxon>Rhabditoidea</taxon>
        <taxon>Rhabditidae</taxon>
        <taxon>Peloderinae</taxon>
        <taxon>Caenorhabditis</taxon>
    </lineage>
</organism>
<dbReference type="Gene3D" id="3.40.50.1240">
    <property type="entry name" value="Phosphoglycerate mutase-like"/>
    <property type="match status" value="1"/>
</dbReference>
<evidence type="ECO:0000313" key="2">
    <source>
        <dbReference type="EnsemblMetazoa" id="CJA05537a.1"/>
    </source>
</evidence>
<dbReference type="InterPro" id="IPR013078">
    <property type="entry name" value="His_Pase_superF_clade-1"/>
</dbReference>
<sequence length="318" mass="35904">MSAAPPQSGEPADAAKNRRDSTSSCGASTYTVQEKTGHGETFLTIIGRSEQPNRELTCITMSAAESMALIFPNWVRICYRRGPVEYQPYDMNMPPRLIPRKPLHYKFDPPLTERGQIMAETYGRSLAASDVKPFEIYCAPDMKSVQTAAYLYKGLGVSYTTINIEPALMPYRQLLPANYQEMLLSPKVFFGHGYPINTQYVPYQGFFGSETIDDFSTRVLNFYKDRIVKIEQKHVIVIADASVVEMTNNSHIDTVDDIFKCTRKPTCQMSAIWIKQGEATLFEPPVLPFTRSLYASKPQYWQEVPAKLSAPNHPDIVT</sequence>
<dbReference type="Pfam" id="PF00300">
    <property type="entry name" value="His_Phos_1"/>
    <property type="match status" value="1"/>
</dbReference>
<dbReference type="InterPro" id="IPR051710">
    <property type="entry name" value="Phosphatase_SH3-domain"/>
</dbReference>
<reference evidence="2" key="2">
    <citation type="submission" date="2022-06" db="UniProtKB">
        <authorList>
            <consortium name="EnsemblMetazoa"/>
        </authorList>
    </citation>
    <scope>IDENTIFICATION</scope>
    <source>
        <strain evidence="2">DF5081</strain>
    </source>
</reference>
<protein>
    <submittedName>
        <fullName evidence="2">Uncharacterized protein</fullName>
    </submittedName>
</protein>
<dbReference type="GO" id="GO:0016791">
    <property type="term" value="F:phosphatase activity"/>
    <property type="evidence" value="ECO:0007669"/>
    <property type="project" value="UniProtKB-ARBA"/>
</dbReference>
<dbReference type="PANTHER" id="PTHR16469:SF3">
    <property type="entry name" value="O-FUCOSYLTRANSFERASE FAMILY PROTEIN"/>
    <property type="match status" value="1"/>
</dbReference>
<reference evidence="3" key="1">
    <citation type="submission" date="2010-08" db="EMBL/GenBank/DDBJ databases">
        <authorList>
            <consortium name="Caenorhabditis japonica Sequencing Consortium"/>
            <person name="Wilson R.K."/>
        </authorList>
    </citation>
    <scope>NUCLEOTIDE SEQUENCE [LARGE SCALE GENOMIC DNA]</scope>
    <source>
        <strain evidence="3">DF5081</strain>
    </source>
</reference>
<keyword evidence="3" id="KW-1185">Reference proteome</keyword>
<evidence type="ECO:0000313" key="3">
    <source>
        <dbReference type="Proteomes" id="UP000005237"/>
    </source>
</evidence>
<dbReference type="SUPFAM" id="SSF53254">
    <property type="entry name" value="Phosphoglycerate mutase-like"/>
    <property type="match status" value="1"/>
</dbReference>
<dbReference type="AlphaFoldDB" id="A0A8R1DKU7"/>
<dbReference type="EnsemblMetazoa" id="CJA05537a.1">
    <property type="protein sequence ID" value="CJA05537a.1"/>
    <property type="gene ID" value="WBGene00124741"/>
</dbReference>
<dbReference type="InterPro" id="IPR029033">
    <property type="entry name" value="His_PPase_superfam"/>
</dbReference>
<dbReference type="Proteomes" id="UP000005237">
    <property type="component" value="Unassembled WGS sequence"/>
</dbReference>
<proteinExistence type="predicted"/>
<name>A0A8R1DKU7_CAEJA</name>